<reference evidence="2 3" key="1">
    <citation type="submission" date="2019-05" db="EMBL/GenBank/DDBJ databases">
        <title>Chryseobacterium sp. isolated from King George Island, maritime Antarctica.</title>
        <authorList>
            <person name="Peng X."/>
        </authorList>
    </citation>
    <scope>NUCLEOTIDE SEQUENCE [LARGE SCALE GENOMIC DNA]</scope>
    <source>
        <strain evidence="2 3">7-3A</strain>
    </source>
</reference>
<sequence>MSFFYFKIIIIVKKLTYLLILFFISNYLLSQKMRIVYEIEMRPDTLNLNKIEKDVHFLDIINFESYYYAPLYVSFNNNEVNQKLDNSQILNKLKTAYTIYNNLQHNTVINYIKLDEYYAYKDDVVINWDLKKDTLSILGHLCKSATMEFRGRKYTAWYALDIPINEGPYKFKKLPGLILKISSDDRDYSFEAVEIKNIDETSSLIPSRIKLLSRKKYLKVLKQIAENPSKNDMLSNSSFNYKTYIEGKEVSNNEKYKLFNEMIWRFMKNHNNPVEKDDIWIR</sequence>
<dbReference type="InterPro" id="IPR005901">
    <property type="entry name" value="GLPGLI"/>
</dbReference>
<name>A0A7M2Y984_9FLAO</name>
<keyword evidence="1" id="KW-0472">Membrane</keyword>
<dbReference type="Pfam" id="PF09697">
    <property type="entry name" value="Porph_ging"/>
    <property type="match status" value="1"/>
</dbReference>
<keyword evidence="1" id="KW-0812">Transmembrane</keyword>
<proteinExistence type="predicted"/>
<keyword evidence="1" id="KW-1133">Transmembrane helix</keyword>
<dbReference type="KEGG" id="kfa:Q73A0000_05780"/>
<protein>
    <submittedName>
        <fullName evidence="2">GLPGLI family protein</fullName>
    </submittedName>
</protein>
<gene>
    <name evidence="2" type="ORF">Q73A0000_05780</name>
</gene>
<dbReference type="EMBL" id="CP040442">
    <property type="protein sequence ID" value="QOW09903.1"/>
    <property type="molecule type" value="Genomic_DNA"/>
</dbReference>
<evidence type="ECO:0000313" key="2">
    <source>
        <dbReference type="EMBL" id="QOW09903.1"/>
    </source>
</evidence>
<organism evidence="2 3">
    <name type="scientific">Kaistella flava</name>
    <name type="common">ex Peng et al. 2021</name>
    <dbReference type="NCBI Taxonomy" id="2038776"/>
    <lineage>
        <taxon>Bacteria</taxon>
        <taxon>Pseudomonadati</taxon>
        <taxon>Bacteroidota</taxon>
        <taxon>Flavobacteriia</taxon>
        <taxon>Flavobacteriales</taxon>
        <taxon>Weeksellaceae</taxon>
        <taxon>Chryseobacterium group</taxon>
        <taxon>Kaistella</taxon>
    </lineage>
</organism>
<accession>A0A7M2Y984</accession>
<dbReference type="AlphaFoldDB" id="A0A7M2Y984"/>
<dbReference type="NCBIfam" id="TIGR01200">
    <property type="entry name" value="GLPGLI"/>
    <property type="match status" value="1"/>
</dbReference>
<evidence type="ECO:0000256" key="1">
    <source>
        <dbReference type="SAM" id="Phobius"/>
    </source>
</evidence>
<dbReference type="Proteomes" id="UP000594195">
    <property type="component" value="Chromosome"/>
</dbReference>
<feature type="transmembrane region" description="Helical" evidence="1">
    <location>
        <begin position="6"/>
        <end position="29"/>
    </location>
</feature>
<keyword evidence="3" id="KW-1185">Reference proteome</keyword>
<evidence type="ECO:0000313" key="3">
    <source>
        <dbReference type="Proteomes" id="UP000594195"/>
    </source>
</evidence>